<reference evidence="9 10" key="1">
    <citation type="journal article" date="2018" name="Mol. Biol. Evol.">
        <title>Analysis of the draft genome of the red seaweed Gracilariopsis chorda provides insights into genome size evolution in Rhodophyta.</title>
        <authorList>
            <person name="Lee J."/>
            <person name="Yang E.C."/>
            <person name="Graf L."/>
            <person name="Yang J.H."/>
            <person name="Qiu H."/>
            <person name="Zel Zion U."/>
            <person name="Chan C.X."/>
            <person name="Stephens T.G."/>
            <person name="Weber A.P.M."/>
            <person name="Boo G.H."/>
            <person name="Boo S.M."/>
            <person name="Kim K.M."/>
            <person name="Shin Y."/>
            <person name="Jung M."/>
            <person name="Lee S.J."/>
            <person name="Yim H.S."/>
            <person name="Lee J.H."/>
            <person name="Bhattacharya D."/>
            <person name="Yoon H.S."/>
        </authorList>
    </citation>
    <scope>NUCLEOTIDE SEQUENCE [LARGE SCALE GENOMIC DNA]</scope>
    <source>
        <strain evidence="9 10">SKKU-2015</strain>
        <tissue evidence="9">Whole body</tissue>
    </source>
</reference>
<dbReference type="PANTHER" id="PTHR12558">
    <property type="entry name" value="CELL DIVISION CYCLE 16,23,27"/>
    <property type="match status" value="1"/>
</dbReference>
<keyword evidence="10" id="KW-1185">Reference proteome</keyword>
<protein>
    <submittedName>
        <fullName evidence="9">Anaphase-promoting complex subunit 6</fullName>
    </submittedName>
</protein>
<comment type="caution">
    <text evidence="9">The sequence shown here is derived from an EMBL/GenBank/DDBJ whole genome shotgun (WGS) entry which is preliminary data.</text>
</comment>
<keyword evidence="2" id="KW-0677">Repeat</keyword>
<dbReference type="Gene3D" id="1.25.40.10">
    <property type="entry name" value="Tetratricopeptide repeat domain"/>
    <property type="match status" value="1"/>
</dbReference>
<dbReference type="EMBL" id="NBIV01000181">
    <property type="protein sequence ID" value="PXF41974.1"/>
    <property type="molecule type" value="Genomic_DNA"/>
</dbReference>
<evidence type="ECO:0000256" key="6">
    <source>
        <dbReference type="ARBA" id="ARBA00023306"/>
    </source>
</evidence>
<dbReference type="PROSITE" id="PS50005">
    <property type="entry name" value="TPR"/>
    <property type="match status" value="3"/>
</dbReference>
<dbReference type="SMART" id="SM00028">
    <property type="entry name" value="TPR"/>
    <property type="match status" value="8"/>
</dbReference>
<dbReference type="InterPro" id="IPR011990">
    <property type="entry name" value="TPR-like_helical_dom_sf"/>
</dbReference>
<accession>A0A2V3IIQ5</accession>
<proteinExistence type="predicted"/>
<dbReference type="OrthoDB" id="10006270at2759"/>
<dbReference type="SUPFAM" id="SSF48452">
    <property type="entry name" value="TPR-like"/>
    <property type="match status" value="1"/>
</dbReference>
<dbReference type="GO" id="GO:0005737">
    <property type="term" value="C:cytoplasm"/>
    <property type="evidence" value="ECO:0007669"/>
    <property type="project" value="TreeGrafter"/>
</dbReference>
<dbReference type="GO" id="GO:0045842">
    <property type="term" value="P:positive regulation of mitotic metaphase/anaphase transition"/>
    <property type="evidence" value="ECO:0007669"/>
    <property type="project" value="TreeGrafter"/>
</dbReference>
<evidence type="ECO:0000256" key="4">
    <source>
        <dbReference type="ARBA" id="ARBA00022786"/>
    </source>
</evidence>
<keyword evidence="3" id="KW-0498">Mitosis</keyword>
<dbReference type="STRING" id="448386.A0A2V3IIQ5"/>
<evidence type="ECO:0000256" key="1">
    <source>
        <dbReference type="ARBA" id="ARBA00022618"/>
    </source>
</evidence>
<evidence type="ECO:0000256" key="5">
    <source>
        <dbReference type="ARBA" id="ARBA00022803"/>
    </source>
</evidence>
<dbReference type="GO" id="GO:0031145">
    <property type="term" value="P:anaphase-promoting complex-dependent catabolic process"/>
    <property type="evidence" value="ECO:0007669"/>
    <property type="project" value="TreeGrafter"/>
</dbReference>
<name>A0A2V3IIQ5_9FLOR</name>
<dbReference type="Proteomes" id="UP000247409">
    <property type="component" value="Unassembled WGS sequence"/>
</dbReference>
<dbReference type="GO" id="GO:0051301">
    <property type="term" value="P:cell division"/>
    <property type="evidence" value="ECO:0007669"/>
    <property type="project" value="UniProtKB-KW"/>
</dbReference>
<feature type="compositionally biased region" description="Low complexity" evidence="8">
    <location>
        <begin position="7"/>
        <end position="25"/>
    </location>
</feature>
<dbReference type="AlphaFoldDB" id="A0A2V3IIQ5"/>
<feature type="repeat" description="TPR" evidence="7">
    <location>
        <begin position="496"/>
        <end position="529"/>
    </location>
</feature>
<dbReference type="Pfam" id="PF12895">
    <property type="entry name" value="ANAPC3"/>
    <property type="match status" value="1"/>
</dbReference>
<dbReference type="Pfam" id="PF13181">
    <property type="entry name" value="TPR_8"/>
    <property type="match status" value="1"/>
</dbReference>
<evidence type="ECO:0000256" key="8">
    <source>
        <dbReference type="SAM" id="MobiDB-lite"/>
    </source>
</evidence>
<evidence type="ECO:0000313" key="9">
    <source>
        <dbReference type="EMBL" id="PXF41974.1"/>
    </source>
</evidence>
<evidence type="ECO:0000256" key="3">
    <source>
        <dbReference type="ARBA" id="ARBA00022776"/>
    </source>
</evidence>
<keyword evidence="1" id="KW-0132">Cell division</keyword>
<organism evidence="9 10">
    <name type="scientific">Gracilariopsis chorda</name>
    <dbReference type="NCBI Taxonomy" id="448386"/>
    <lineage>
        <taxon>Eukaryota</taxon>
        <taxon>Rhodophyta</taxon>
        <taxon>Florideophyceae</taxon>
        <taxon>Rhodymeniophycidae</taxon>
        <taxon>Gracilariales</taxon>
        <taxon>Gracilariaceae</taxon>
        <taxon>Gracilariopsis</taxon>
    </lineage>
</organism>
<dbReference type="GO" id="GO:0005680">
    <property type="term" value="C:anaphase-promoting complex"/>
    <property type="evidence" value="ECO:0007669"/>
    <property type="project" value="TreeGrafter"/>
</dbReference>
<evidence type="ECO:0000313" key="10">
    <source>
        <dbReference type="Proteomes" id="UP000247409"/>
    </source>
</evidence>
<dbReference type="Pfam" id="PF13424">
    <property type="entry name" value="TPR_12"/>
    <property type="match status" value="1"/>
</dbReference>
<keyword evidence="4" id="KW-0833">Ubl conjugation pathway</keyword>
<sequence>MREHTMQQSPHQSNANNPPSSSTPASLLASFHQKLSIYNQLGMHHTALFYADKASSISPTPHHLITHARLHFSLANYRRALHILQSNHLPSQHQTATLLAAQCYFQLNDYDACLALLGDEQPVDTAISALTLRGAPRELHAALCVLRARVHQRLQNPHCALMWYKRAFRCDIFCVDAFHALANAALLPKPEAADFVRHALSDAPSPSHAHTLATNWISSYYAASTNKHAPIPSSPPMSANLDLTMLAALRSFDALDFPTCVHHCRAILRNDPHENTILPLYLATLVELHEHHELFITAHELVDNAPKSAITWLAVGYYYLACGKPELGRRFFRKCTAMDMQIPQAWIAIGHAFAAQDESDQAMAAYRTAARLFPGLHQPQLFMGMEYVRQGSLSQAVTMLQHAADACATDPAPIHELGVIAYRMGDHSNAANYFNNALRRWQAGDASRELCGTSGRRAEAEEATLVNLAHCYRRLHDYHRAKQCYQKALALRPRSASTCGALGMTLHAMSDLDGAIAMYHRALRSSPEDVNFSHLLERALQDMLLMKPTGSMSLSEPSTAMSL</sequence>
<dbReference type="GO" id="GO:0016567">
    <property type="term" value="P:protein ubiquitination"/>
    <property type="evidence" value="ECO:0007669"/>
    <property type="project" value="TreeGrafter"/>
</dbReference>
<dbReference type="PANTHER" id="PTHR12558:SF9">
    <property type="entry name" value="CELL DIVISION CYCLE PROTEIN 16 HOMOLOG"/>
    <property type="match status" value="1"/>
</dbReference>
<feature type="region of interest" description="Disordered" evidence="8">
    <location>
        <begin position="1"/>
        <end position="25"/>
    </location>
</feature>
<keyword evidence="6" id="KW-0131">Cell cycle</keyword>
<dbReference type="InterPro" id="IPR019734">
    <property type="entry name" value="TPR_rpt"/>
</dbReference>
<feature type="repeat" description="TPR" evidence="7">
    <location>
        <begin position="462"/>
        <end position="495"/>
    </location>
</feature>
<feature type="repeat" description="TPR" evidence="7">
    <location>
        <begin position="343"/>
        <end position="376"/>
    </location>
</feature>
<gene>
    <name evidence="9" type="ORF">BWQ96_08281</name>
</gene>
<keyword evidence="5 7" id="KW-0802">TPR repeat</keyword>
<evidence type="ECO:0000256" key="7">
    <source>
        <dbReference type="PROSITE-ProRule" id="PRU00339"/>
    </source>
</evidence>
<evidence type="ECO:0000256" key="2">
    <source>
        <dbReference type="ARBA" id="ARBA00022737"/>
    </source>
</evidence>